<dbReference type="PANTHER" id="PTHR33202:SF7">
    <property type="entry name" value="FERRIC UPTAKE REGULATION PROTEIN"/>
    <property type="match status" value="1"/>
</dbReference>
<keyword evidence="7" id="KW-0479">Metal-binding</keyword>
<keyword evidence="8" id="KW-0408">Iron</keyword>
<dbReference type="Proteomes" id="UP000178092">
    <property type="component" value="Unassembled WGS sequence"/>
</dbReference>
<feature type="binding site" evidence="7">
    <location>
        <position position="93"/>
    </location>
    <ligand>
        <name>Zn(2+)</name>
        <dbReference type="ChEBI" id="CHEBI:29105"/>
    </ligand>
</feature>
<dbReference type="Pfam" id="PF01475">
    <property type="entry name" value="FUR"/>
    <property type="match status" value="1"/>
</dbReference>
<dbReference type="InterPro" id="IPR036390">
    <property type="entry name" value="WH_DNA-bd_sf"/>
</dbReference>
<keyword evidence="6" id="KW-0804">Transcription</keyword>
<evidence type="ECO:0000256" key="7">
    <source>
        <dbReference type="PIRSR" id="PIRSR602481-1"/>
    </source>
</evidence>
<comment type="similarity">
    <text evidence="1">Belongs to the Fur family.</text>
</comment>
<dbReference type="GO" id="GO:0045892">
    <property type="term" value="P:negative regulation of DNA-templated transcription"/>
    <property type="evidence" value="ECO:0007669"/>
    <property type="project" value="TreeGrafter"/>
</dbReference>
<accession>A0A1G2R5C7</accession>
<gene>
    <name evidence="9" type="ORF">A3C04_01080</name>
</gene>
<keyword evidence="4" id="KW-0805">Transcription regulation</keyword>
<dbReference type="GO" id="GO:0008270">
    <property type="term" value="F:zinc ion binding"/>
    <property type="evidence" value="ECO:0007669"/>
    <property type="project" value="TreeGrafter"/>
</dbReference>
<dbReference type="AlphaFoldDB" id="A0A1G2R5C7"/>
<proteinExistence type="inferred from homology"/>
<reference evidence="9 10" key="1">
    <citation type="journal article" date="2016" name="Nat. Commun.">
        <title>Thousands of microbial genomes shed light on interconnected biogeochemical processes in an aquifer system.</title>
        <authorList>
            <person name="Anantharaman K."/>
            <person name="Brown C.T."/>
            <person name="Hug L.A."/>
            <person name="Sharon I."/>
            <person name="Castelle C.J."/>
            <person name="Probst A.J."/>
            <person name="Thomas B.C."/>
            <person name="Singh A."/>
            <person name="Wilkins M.J."/>
            <person name="Karaoz U."/>
            <person name="Brodie E.L."/>
            <person name="Williams K.H."/>
            <person name="Hubbard S.S."/>
            <person name="Banfield J.F."/>
        </authorList>
    </citation>
    <scope>NUCLEOTIDE SEQUENCE [LARGE SCALE GENOMIC DNA]</scope>
</reference>
<evidence type="ECO:0000313" key="10">
    <source>
        <dbReference type="Proteomes" id="UP000178092"/>
    </source>
</evidence>
<evidence type="ECO:0000256" key="3">
    <source>
        <dbReference type="ARBA" id="ARBA00022833"/>
    </source>
</evidence>
<dbReference type="Gene3D" id="1.10.10.10">
    <property type="entry name" value="Winged helix-like DNA-binding domain superfamily/Winged helix DNA-binding domain"/>
    <property type="match status" value="1"/>
</dbReference>
<evidence type="ECO:0000313" key="9">
    <source>
        <dbReference type="EMBL" id="OHA67301.1"/>
    </source>
</evidence>
<keyword evidence="5" id="KW-0238">DNA-binding</keyword>
<dbReference type="GO" id="GO:0003700">
    <property type="term" value="F:DNA-binding transcription factor activity"/>
    <property type="evidence" value="ECO:0007669"/>
    <property type="project" value="InterPro"/>
</dbReference>
<evidence type="ECO:0000256" key="4">
    <source>
        <dbReference type="ARBA" id="ARBA00023015"/>
    </source>
</evidence>
<comment type="cofactor">
    <cofactor evidence="8">
        <name>Mn(2+)</name>
        <dbReference type="ChEBI" id="CHEBI:29035"/>
    </cofactor>
    <cofactor evidence="8">
        <name>Fe(2+)</name>
        <dbReference type="ChEBI" id="CHEBI:29033"/>
    </cofactor>
    <text evidence="8">Binds 1 Mn(2+) or Fe(2+) ion per subunit.</text>
</comment>
<dbReference type="GO" id="GO:0000976">
    <property type="term" value="F:transcription cis-regulatory region binding"/>
    <property type="evidence" value="ECO:0007669"/>
    <property type="project" value="TreeGrafter"/>
</dbReference>
<dbReference type="PANTHER" id="PTHR33202">
    <property type="entry name" value="ZINC UPTAKE REGULATION PROTEIN"/>
    <property type="match status" value="1"/>
</dbReference>
<evidence type="ECO:0000256" key="5">
    <source>
        <dbReference type="ARBA" id="ARBA00023125"/>
    </source>
</evidence>
<evidence type="ECO:0000256" key="8">
    <source>
        <dbReference type="PIRSR" id="PIRSR602481-2"/>
    </source>
</evidence>
<dbReference type="SUPFAM" id="SSF46785">
    <property type="entry name" value="Winged helix' DNA-binding domain"/>
    <property type="match status" value="1"/>
</dbReference>
<protein>
    <recommendedName>
        <fullName evidence="11">Transcriptional repressor</fullName>
    </recommendedName>
</protein>
<evidence type="ECO:0000256" key="1">
    <source>
        <dbReference type="ARBA" id="ARBA00007957"/>
    </source>
</evidence>
<feature type="binding site" evidence="7">
    <location>
        <position position="96"/>
    </location>
    <ligand>
        <name>Zn(2+)</name>
        <dbReference type="ChEBI" id="CHEBI:29105"/>
    </ligand>
</feature>
<dbReference type="EMBL" id="MHTV01000013">
    <property type="protein sequence ID" value="OHA67301.1"/>
    <property type="molecule type" value="Genomic_DNA"/>
</dbReference>
<dbReference type="InterPro" id="IPR043135">
    <property type="entry name" value="Fur_C"/>
</dbReference>
<dbReference type="InterPro" id="IPR002481">
    <property type="entry name" value="FUR"/>
</dbReference>
<dbReference type="CDD" id="cd07153">
    <property type="entry name" value="Fur_like"/>
    <property type="match status" value="1"/>
</dbReference>
<name>A0A1G2R5C7_9BACT</name>
<feature type="binding site" evidence="8">
    <location>
        <position position="126"/>
    </location>
    <ligand>
        <name>Fe cation</name>
        <dbReference type="ChEBI" id="CHEBI:24875"/>
    </ligand>
</feature>
<dbReference type="Gene3D" id="3.30.1490.190">
    <property type="match status" value="1"/>
</dbReference>
<evidence type="ECO:0008006" key="11">
    <source>
        <dbReference type="Google" id="ProtNLM"/>
    </source>
</evidence>
<comment type="cofactor">
    <cofactor evidence="7">
        <name>Zn(2+)</name>
        <dbReference type="ChEBI" id="CHEBI:29105"/>
    </cofactor>
    <text evidence="7">Binds 1 zinc ion per subunit.</text>
</comment>
<organism evidence="9 10">
    <name type="scientific">Candidatus Wildermuthbacteria bacterium RIFCSPHIGHO2_02_FULL_45_25</name>
    <dbReference type="NCBI Taxonomy" id="1802450"/>
    <lineage>
        <taxon>Bacteria</taxon>
        <taxon>Candidatus Wildermuthiibacteriota</taxon>
    </lineage>
</organism>
<keyword evidence="3 7" id="KW-0862">Zinc</keyword>
<feature type="binding site" evidence="7">
    <location>
        <position position="134"/>
    </location>
    <ligand>
        <name>Zn(2+)</name>
        <dbReference type="ChEBI" id="CHEBI:29105"/>
    </ligand>
</feature>
<dbReference type="InterPro" id="IPR036388">
    <property type="entry name" value="WH-like_DNA-bd_sf"/>
</dbReference>
<feature type="binding site" evidence="7">
    <location>
        <position position="137"/>
    </location>
    <ligand>
        <name>Zn(2+)</name>
        <dbReference type="ChEBI" id="CHEBI:29105"/>
    </ligand>
</feature>
<comment type="caution">
    <text evidence="9">The sequence shown here is derived from an EMBL/GenBank/DDBJ whole genome shotgun (WGS) entry which is preliminary data.</text>
</comment>
<dbReference type="GO" id="GO:1900376">
    <property type="term" value="P:regulation of secondary metabolite biosynthetic process"/>
    <property type="evidence" value="ECO:0007669"/>
    <property type="project" value="TreeGrafter"/>
</dbReference>
<sequence length="139" mass="16045">MKQESVISVLREQGHRITNVRSAVVELLETSKSPLSADEIREELKKRKLDVNKTTVYRELDFLKGRNIAQEVEFGDKKKRYEIVGKHHHHVVCVQCKRAEDVDLQQDLDVVEKKIARGKGFQITGHSLEFFGLCSNCRQ</sequence>
<evidence type="ECO:0000256" key="2">
    <source>
        <dbReference type="ARBA" id="ARBA00022491"/>
    </source>
</evidence>
<evidence type="ECO:0000256" key="6">
    <source>
        <dbReference type="ARBA" id="ARBA00023163"/>
    </source>
</evidence>
<feature type="binding site" evidence="8">
    <location>
        <position position="87"/>
    </location>
    <ligand>
        <name>Fe cation</name>
        <dbReference type="ChEBI" id="CHEBI:24875"/>
    </ligand>
</feature>
<keyword evidence="2" id="KW-0678">Repressor</keyword>